<evidence type="ECO:0000256" key="9">
    <source>
        <dbReference type="RuleBase" id="RU361174"/>
    </source>
</evidence>
<comment type="similarity">
    <text evidence="2 9">Belongs to the glycosyl hydrolase 10 (cellulase F) family.</text>
</comment>
<evidence type="ECO:0000313" key="13">
    <source>
        <dbReference type="EMBL" id="KUL41371.1"/>
    </source>
</evidence>
<dbReference type="PANTHER" id="PTHR31490">
    <property type="entry name" value="GLYCOSYL HYDROLASE"/>
    <property type="match status" value="1"/>
</dbReference>
<evidence type="ECO:0000256" key="6">
    <source>
        <dbReference type="ARBA" id="ARBA00023277"/>
    </source>
</evidence>
<protein>
    <recommendedName>
        <fullName evidence="9">Beta-xylanase</fullName>
        <ecNumber evidence="9">3.2.1.8</ecNumber>
    </recommendedName>
</protein>
<comment type="caution">
    <text evidence="13">The sequence shown here is derived from an EMBL/GenBank/DDBJ whole genome shotgun (WGS) entry which is preliminary data.</text>
</comment>
<dbReference type="PANTHER" id="PTHR31490:SF88">
    <property type="entry name" value="BETA-XYLANASE"/>
    <property type="match status" value="1"/>
</dbReference>
<dbReference type="EMBL" id="LLZH01000013">
    <property type="protein sequence ID" value="KUL41371.1"/>
    <property type="molecule type" value="Genomic_DNA"/>
</dbReference>
<sequence>MESRSRVRTRTLLAGTAAAVAAFSALMVMPDANAAASTLGAAAAQSGRYFGTAIAGSRLNDSTYTTIAGREFNMITAENEMKPDATEPNRGQFSFSAGDQIYNWATQRGLKVRGHTLAWHSQQPGWMQSLSGSTLRQAMIDHINGVMAHYKGKLAAWDVVNEAFNEDGSRRNSNLQGTGNDWIEVAFRTARAADPSVKLCYNDYNIENWSYGKTQGVYNMIRDFKSRGVPIDCVGLQTHFTGGSSLPGNFSTTLQSFAALGVDVALTEVDVTNASTSQYAGLTQACMNVPRCIGITVWGVRDSDSWRSGESPLLFDGSGNKKAAYTSVLNALNAAGPGTSSPTPSGGTGSPSPSTSATPGTGSRILGAQSGRCVDVPSSSQTDGTRVQLYDCNGQTNQRWTLTSSKQLTVYGSKCLDAAGSGNGAAVQIYSCNGQANQQWNVNSNGTITGVQSGRCLDVWGTGNGQQVQLYDCSGQANQRFSLS</sequence>
<dbReference type="SMART" id="SM00458">
    <property type="entry name" value="RICIN"/>
    <property type="match status" value="1"/>
</dbReference>
<dbReference type="PROSITE" id="PS50231">
    <property type="entry name" value="RICIN_B_LECTIN"/>
    <property type="match status" value="1"/>
</dbReference>
<dbReference type="GO" id="GO:0045493">
    <property type="term" value="P:xylan catabolic process"/>
    <property type="evidence" value="ECO:0007669"/>
    <property type="project" value="UniProtKB-KW"/>
</dbReference>
<dbReference type="PRINTS" id="PR00134">
    <property type="entry name" value="GLHYDRLASE10"/>
</dbReference>
<keyword evidence="6 9" id="KW-0119">Carbohydrate metabolism</keyword>
<evidence type="ECO:0000256" key="3">
    <source>
        <dbReference type="ARBA" id="ARBA00022651"/>
    </source>
</evidence>
<dbReference type="AlphaFoldDB" id="A0A0X3V9B6"/>
<evidence type="ECO:0000259" key="12">
    <source>
        <dbReference type="PROSITE" id="PS51760"/>
    </source>
</evidence>
<evidence type="ECO:0000256" key="7">
    <source>
        <dbReference type="ARBA" id="ARBA00023295"/>
    </source>
</evidence>
<dbReference type="SUPFAM" id="SSF51445">
    <property type="entry name" value="(Trans)glycosidases"/>
    <property type="match status" value="1"/>
</dbReference>
<keyword evidence="7 9" id="KW-0326">Glycosidase</keyword>
<keyword evidence="5 9" id="KW-0378">Hydrolase</keyword>
<dbReference type="OrthoDB" id="3255194at2"/>
<dbReference type="InterPro" id="IPR017853">
    <property type="entry name" value="GH"/>
</dbReference>
<dbReference type="PROSITE" id="PS51760">
    <property type="entry name" value="GH10_2"/>
    <property type="match status" value="1"/>
</dbReference>
<dbReference type="Gene3D" id="2.80.10.50">
    <property type="match status" value="1"/>
</dbReference>
<proteinExistence type="inferred from homology"/>
<dbReference type="EC" id="3.2.1.8" evidence="9"/>
<evidence type="ECO:0000313" key="14">
    <source>
        <dbReference type="Proteomes" id="UP000053244"/>
    </source>
</evidence>
<dbReference type="CDD" id="cd23418">
    <property type="entry name" value="beta-trefoil_Ricin_XLN-like"/>
    <property type="match status" value="1"/>
</dbReference>
<dbReference type="Gene3D" id="3.20.20.80">
    <property type="entry name" value="Glycosidases"/>
    <property type="match status" value="1"/>
</dbReference>
<organism evidence="13 14">
    <name type="scientific">Actinoplanes awajinensis subsp. mycoplanecinus</name>
    <dbReference type="NCBI Taxonomy" id="135947"/>
    <lineage>
        <taxon>Bacteria</taxon>
        <taxon>Bacillati</taxon>
        <taxon>Actinomycetota</taxon>
        <taxon>Actinomycetes</taxon>
        <taxon>Micromonosporales</taxon>
        <taxon>Micromonosporaceae</taxon>
        <taxon>Actinoplanes</taxon>
    </lineage>
</organism>
<dbReference type="InterPro" id="IPR001000">
    <property type="entry name" value="GH10_dom"/>
</dbReference>
<reference evidence="13 14" key="1">
    <citation type="submission" date="2015-10" db="EMBL/GenBank/DDBJ databases">
        <authorList>
            <person name="Gilbert D.G."/>
        </authorList>
    </citation>
    <scope>NUCLEOTIDE SEQUENCE [LARGE SCALE GENOMIC DNA]</scope>
    <source>
        <strain evidence="13 14">NRRL B-16712</strain>
    </source>
</reference>
<dbReference type="InterPro" id="IPR000772">
    <property type="entry name" value="Ricin_B_lectin"/>
</dbReference>
<keyword evidence="14" id="KW-1185">Reference proteome</keyword>
<evidence type="ECO:0000256" key="2">
    <source>
        <dbReference type="ARBA" id="ARBA00007495"/>
    </source>
</evidence>
<keyword evidence="4 11" id="KW-0732">Signal</keyword>
<dbReference type="Pfam" id="PF00331">
    <property type="entry name" value="Glyco_hydro_10"/>
    <property type="match status" value="1"/>
</dbReference>
<feature type="signal peptide" evidence="11">
    <location>
        <begin position="1"/>
        <end position="34"/>
    </location>
</feature>
<evidence type="ECO:0000256" key="10">
    <source>
        <dbReference type="SAM" id="MobiDB-lite"/>
    </source>
</evidence>
<feature type="chain" id="PRO_5007055775" description="Beta-xylanase" evidence="11">
    <location>
        <begin position="35"/>
        <end position="484"/>
    </location>
</feature>
<comment type="catalytic activity">
    <reaction evidence="1 9">
        <text>Endohydrolysis of (1-&gt;4)-beta-D-xylosidic linkages in xylans.</text>
        <dbReference type="EC" id="3.2.1.8"/>
    </reaction>
</comment>
<feature type="domain" description="GH10" evidence="12">
    <location>
        <begin position="33"/>
        <end position="331"/>
    </location>
</feature>
<dbReference type="Pfam" id="PF00652">
    <property type="entry name" value="Ricin_B_lectin"/>
    <property type="match status" value="1"/>
</dbReference>
<keyword evidence="8 9" id="KW-0624">Polysaccharide degradation</keyword>
<dbReference type="SMART" id="SM00633">
    <property type="entry name" value="Glyco_10"/>
    <property type="match status" value="1"/>
</dbReference>
<dbReference type="Proteomes" id="UP000053244">
    <property type="component" value="Unassembled WGS sequence"/>
</dbReference>
<name>A0A0X3V9B6_9ACTN</name>
<evidence type="ECO:0000256" key="5">
    <source>
        <dbReference type="ARBA" id="ARBA00022801"/>
    </source>
</evidence>
<dbReference type="GO" id="GO:0031176">
    <property type="term" value="F:endo-1,4-beta-xylanase activity"/>
    <property type="evidence" value="ECO:0007669"/>
    <property type="project" value="UniProtKB-EC"/>
</dbReference>
<dbReference type="InterPro" id="IPR044846">
    <property type="entry name" value="GH10"/>
</dbReference>
<evidence type="ECO:0000256" key="4">
    <source>
        <dbReference type="ARBA" id="ARBA00022729"/>
    </source>
</evidence>
<feature type="region of interest" description="Disordered" evidence="10">
    <location>
        <begin position="335"/>
        <end position="384"/>
    </location>
</feature>
<accession>A0A0X3V9B6</accession>
<gene>
    <name evidence="13" type="ORF">ADL15_03710</name>
</gene>
<evidence type="ECO:0000256" key="11">
    <source>
        <dbReference type="SAM" id="SignalP"/>
    </source>
</evidence>
<dbReference type="RefSeq" id="WP_067685154.1">
    <property type="nucleotide sequence ID" value="NZ_LLZH01000013.1"/>
</dbReference>
<feature type="compositionally biased region" description="Low complexity" evidence="10">
    <location>
        <begin position="335"/>
        <end position="363"/>
    </location>
</feature>
<dbReference type="SUPFAM" id="SSF50370">
    <property type="entry name" value="Ricin B-like lectins"/>
    <property type="match status" value="1"/>
</dbReference>
<keyword evidence="3 13" id="KW-0858">Xylan degradation</keyword>
<evidence type="ECO:0000256" key="8">
    <source>
        <dbReference type="ARBA" id="ARBA00023326"/>
    </source>
</evidence>
<evidence type="ECO:0000256" key="1">
    <source>
        <dbReference type="ARBA" id="ARBA00000681"/>
    </source>
</evidence>
<dbReference type="InterPro" id="IPR035992">
    <property type="entry name" value="Ricin_B-like_lectins"/>
</dbReference>